<reference evidence="2" key="1">
    <citation type="submission" date="2018-03" db="EMBL/GenBank/DDBJ databases">
        <title>Lachnoclostridium SNUG30370 gen.nov., sp.nov., isolated from human faeces.</title>
        <authorList>
            <person name="Seo B."/>
            <person name="Jeon K."/>
            <person name="Ko G."/>
        </authorList>
    </citation>
    <scope>NUCLEOTIDE SEQUENCE [LARGE SCALE GENOMIC DNA]</scope>
    <source>
        <strain evidence="2">SNUG30370</strain>
    </source>
</reference>
<organism evidence="1 2">
    <name type="scientific">Faecalibacillus faecis</name>
    <dbReference type="NCBI Taxonomy" id="1982628"/>
    <lineage>
        <taxon>Bacteria</taxon>
        <taxon>Bacillati</taxon>
        <taxon>Bacillota</taxon>
        <taxon>Erysipelotrichia</taxon>
        <taxon>Erysipelotrichales</taxon>
        <taxon>Coprobacillaceae</taxon>
        <taxon>Faecalibacillus</taxon>
    </lineage>
</organism>
<accession>A0A2T3G2Q0</accession>
<keyword evidence="2" id="KW-1185">Reference proteome</keyword>
<gene>
    <name evidence="1" type="ORF">C7U55_03285</name>
</gene>
<name>A0A2T3G2Q0_9FIRM</name>
<sequence length="108" mass="12450">MKCDIRKVQLLSVHLSAQKDVSVCNFENVRAIMSVSYQISDKDKINLLFLSKVEEENNPIFRVKCEYEFICDDYDDEKQMVMQAVSLIGPKVEEIVALMTEQVTNNVN</sequence>
<dbReference type="RefSeq" id="WP_106987327.1">
    <property type="nucleotide sequence ID" value="NZ_DBGCOW010000084.1"/>
</dbReference>
<evidence type="ECO:0000313" key="1">
    <source>
        <dbReference type="EMBL" id="PST41814.1"/>
    </source>
</evidence>
<proteinExistence type="predicted"/>
<dbReference type="AlphaFoldDB" id="A0A2T3G2Q0"/>
<dbReference type="EMBL" id="PYLP01000002">
    <property type="protein sequence ID" value="PST41814.1"/>
    <property type="molecule type" value="Genomic_DNA"/>
</dbReference>
<evidence type="ECO:0000313" key="2">
    <source>
        <dbReference type="Proteomes" id="UP000241201"/>
    </source>
</evidence>
<protein>
    <submittedName>
        <fullName evidence="1">Uncharacterized protein</fullName>
    </submittedName>
</protein>
<comment type="caution">
    <text evidence="1">The sequence shown here is derived from an EMBL/GenBank/DDBJ whole genome shotgun (WGS) entry which is preliminary data.</text>
</comment>
<dbReference type="Proteomes" id="UP000241201">
    <property type="component" value="Unassembled WGS sequence"/>
</dbReference>
<dbReference type="GeneID" id="77470128"/>